<evidence type="ECO:0000313" key="2">
    <source>
        <dbReference type="Proteomes" id="UP000005777"/>
    </source>
</evidence>
<accession>W1MXG9</accession>
<protein>
    <submittedName>
        <fullName evidence="1">Uncharacterized protein</fullName>
    </submittedName>
</protein>
<dbReference type="HOGENOM" id="CLU_2318495_0_0_11"/>
<dbReference type="eggNOG" id="ENOG5033ARE">
    <property type="taxonomic scope" value="Bacteria"/>
</dbReference>
<dbReference type="Proteomes" id="UP000005777">
    <property type="component" value="Unassembled WGS sequence"/>
</dbReference>
<evidence type="ECO:0000313" key="1">
    <source>
        <dbReference type="EMBL" id="EQW18113.1"/>
    </source>
</evidence>
<comment type="caution">
    <text evidence="1">The sequence shown here is derived from an EMBL/GenBank/DDBJ whole genome shotgun (WGS) entry which is preliminary data.</text>
</comment>
<dbReference type="AlphaFoldDB" id="W1MXG9"/>
<gene>
    <name evidence="1" type="ORF">HMPREF9020_01483</name>
</gene>
<reference evidence="1 2" key="1">
    <citation type="submission" date="2012-01" db="EMBL/GenBank/DDBJ databases">
        <title>The Genome Sequence of Scardovia inopinata F0304.</title>
        <authorList>
            <consortium name="The Broad Institute Genome Sequencing Platform"/>
            <person name="Ward D."/>
            <person name="Earl A."/>
            <person name="Feldgarden M."/>
            <person name="Gevers D."/>
            <person name="Young S."/>
            <person name="Zeng Q."/>
            <person name="Koehrsen M."/>
            <person name="Alvarado L."/>
            <person name="Berlin A.M."/>
            <person name="Borenstein D."/>
            <person name="Chapman S.B."/>
            <person name="Chen Z."/>
            <person name="Engels R."/>
            <person name="Freedman E."/>
            <person name="Gellesch M."/>
            <person name="Goldberg J."/>
            <person name="Griggs A."/>
            <person name="Gujja S."/>
            <person name="Heilman E.R."/>
            <person name="Heiman D.I."/>
            <person name="Hepburn T.A."/>
            <person name="Howarth C."/>
            <person name="Jen D."/>
            <person name="Larson L."/>
            <person name="Mehta T."/>
            <person name="Park D."/>
            <person name="Pearson M."/>
            <person name="Richards J."/>
            <person name="Roberts A."/>
            <person name="Saif S."/>
            <person name="Shea T.D."/>
            <person name="Shenoy N."/>
            <person name="Sisk P."/>
            <person name="Stolte C."/>
            <person name="Sykes S.N."/>
            <person name="Walk T."/>
            <person name="White J."/>
            <person name="Yandava C."/>
            <person name="Izard J."/>
            <person name="Baranova O.V."/>
            <person name="Blanton J.M."/>
            <person name="Tanner A.C."/>
            <person name="Dewhirst F."/>
            <person name="Haas B."/>
            <person name="Nusbaum C."/>
            <person name="Birren B."/>
        </authorList>
    </citation>
    <scope>NUCLEOTIDE SEQUENCE [LARGE SCALE GENOMIC DNA]</scope>
    <source>
        <strain evidence="1 2">F0304</strain>
    </source>
</reference>
<dbReference type="RefSeq" id="WP_040590384.1">
    <property type="nucleotide sequence ID" value="NZ_GG770225.1"/>
</dbReference>
<dbReference type="EMBL" id="ADCX01000002">
    <property type="protein sequence ID" value="EQW18113.1"/>
    <property type="molecule type" value="Genomic_DNA"/>
</dbReference>
<organism evidence="1 2">
    <name type="scientific">Scardovia inopinata F0304</name>
    <dbReference type="NCBI Taxonomy" id="641146"/>
    <lineage>
        <taxon>Bacteria</taxon>
        <taxon>Bacillati</taxon>
        <taxon>Actinomycetota</taxon>
        <taxon>Actinomycetes</taxon>
        <taxon>Bifidobacteriales</taxon>
        <taxon>Bifidobacteriaceae</taxon>
        <taxon>Scardovia</taxon>
    </lineage>
</organism>
<name>W1MXG9_SCAIO</name>
<proteinExistence type="predicted"/>
<sequence length="99" mass="11562">MVKNKYSFQLSDNFAPKQVIENELKKISEETHGYVQGEISDYRGPIRSYKKSSRGSFTTLLTKPSNTSNTVDVDIQEDLGELSFDRYRYEVYLRVKRAR</sequence>
<keyword evidence="2" id="KW-1185">Reference proteome</keyword>